<feature type="region of interest" description="Disordered" evidence="1">
    <location>
        <begin position="597"/>
        <end position="617"/>
    </location>
</feature>
<evidence type="ECO:0000313" key="2">
    <source>
        <dbReference type="EMBL" id="CAD7229478.1"/>
    </source>
</evidence>
<feature type="region of interest" description="Disordered" evidence="1">
    <location>
        <begin position="700"/>
        <end position="784"/>
    </location>
</feature>
<feature type="compositionally biased region" description="Basic and acidic residues" evidence="1">
    <location>
        <begin position="510"/>
        <end position="539"/>
    </location>
</feature>
<sequence>MRMNLSCPSSSPFQRAYIAVPSDSPLANPTRFRPAVLCQKNADNVRFSTAMRTAGTDHRTSNCMSRQPHCKKTSCINPSPCSNEIYSIPNIVIPNGNQVYTVSKLRPAPLPEYAIIPTETQTRGFQPPREPNSGHTNHFINRTVGIYGTLHQLHPSYGQSMKKHQEMLQCAHSNDPTTTYKTRLNQPMRLSVMYSHPMGPNDPQPNTSKDPGKTRNIFKTGTTLNEVANAPCPVKATETRSIAAPSKAAAQDEHSTEIRNTGDYNAFYAEQGESNTSERQVDDPQSYTAQEEDNVDEASNDFSMQSVVQHAVQMSKKKPSGQRYNTRNRRQPMGFLKSSFLSSKVKMPSHYKNSSDTSFRGGCDSQNPSKRYKYYGGGKLAQRRCPRLNLRHSRKHNLRVLRHILDKHSKHIYSSNTQGSDFDSQPTLKRGICRKTTEMNKSGSSDGTGAWQPSFTEAAIPGELSLDSIRGWSPTETNEQDHGPRRTTSTQEWEQKKARKRNEEEEESVPETKRHLRWPDVDEVERRRSSGKRASDAKYSHQTRRRSWNKLVNKNTRQIPIHTERSLKLSERESGDSAKAFQECFWSLSLREIADENKSTESQSSATESPKQRQTIQIPGCLQTVRSRRSSYFLEAGDPTMGAEDATMSTMEDETTRSRIQSQPQDWKRAIHRFTKNLEEAIHKVIRQFQTDEEEFMPQSAVESTKASTFHGPTKCQRVRRNMDNESVKAQGSDEETRTASAKGSGETRTTKVSKPKGLMKKHGQRVPKDPEKRGQRKCQSPRV</sequence>
<gene>
    <name evidence="2" type="ORF">CTOB1V02_LOCUS7347</name>
</gene>
<feature type="compositionally biased region" description="Polar residues" evidence="1">
    <location>
        <begin position="739"/>
        <end position="751"/>
    </location>
</feature>
<proteinExistence type="predicted"/>
<feature type="region of interest" description="Disordered" evidence="1">
    <location>
        <begin position="636"/>
        <end position="666"/>
    </location>
</feature>
<name>A0A7R8ZRZ0_9CRUS</name>
<accession>A0A7R8ZRZ0</accession>
<protein>
    <submittedName>
        <fullName evidence="2">Uncharacterized protein</fullName>
    </submittedName>
</protein>
<feature type="compositionally biased region" description="Basic residues" evidence="1">
    <location>
        <begin position="752"/>
        <end position="766"/>
    </location>
</feature>
<feature type="region of interest" description="Disordered" evidence="1">
    <location>
        <begin position="272"/>
        <end position="296"/>
    </location>
</feature>
<feature type="region of interest" description="Disordered" evidence="1">
    <location>
        <begin position="197"/>
        <end position="216"/>
    </location>
</feature>
<dbReference type="AlphaFoldDB" id="A0A7R8ZRZ0"/>
<organism evidence="2">
    <name type="scientific">Cyprideis torosa</name>
    <dbReference type="NCBI Taxonomy" id="163714"/>
    <lineage>
        <taxon>Eukaryota</taxon>
        <taxon>Metazoa</taxon>
        <taxon>Ecdysozoa</taxon>
        <taxon>Arthropoda</taxon>
        <taxon>Crustacea</taxon>
        <taxon>Oligostraca</taxon>
        <taxon>Ostracoda</taxon>
        <taxon>Podocopa</taxon>
        <taxon>Podocopida</taxon>
        <taxon>Cytherocopina</taxon>
        <taxon>Cytheroidea</taxon>
        <taxon>Cytherideidae</taxon>
        <taxon>Cyprideis</taxon>
    </lineage>
</organism>
<feature type="compositionally biased region" description="Polar residues" evidence="1">
    <location>
        <begin position="272"/>
        <end position="289"/>
    </location>
</feature>
<feature type="compositionally biased region" description="Polar residues" evidence="1">
    <location>
        <begin position="600"/>
        <end position="617"/>
    </location>
</feature>
<feature type="region of interest" description="Disordered" evidence="1">
    <location>
        <begin position="464"/>
        <end position="556"/>
    </location>
</feature>
<evidence type="ECO:0000256" key="1">
    <source>
        <dbReference type="SAM" id="MobiDB-lite"/>
    </source>
</evidence>
<dbReference type="EMBL" id="OB662086">
    <property type="protein sequence ID" value="CAD7229478.1"/>
    <property type="molecule type" value="Genomic_DNA"/>
</dbReference>
<reference evidence="2" key="1">
    <citation type="submission" date="2020-11" db="EMBL/GenBank/DDBJ databases">
        <authorList>
            <person name="Tran Van P."/>
        </authorList>
    </citation>
    <scope>NUCLEOTIDE SEQUENCE</scope>
</reference>